<accession>A0A0L0QSE7</accession>
<gene>
    <name evidence="1" type="ORF">AFK71_05100</name>
</gene>
<dbReference type="InterPro" id="IPR020115">
    <property type="entry name" value="Fin"/>
</dbReference>
<evidence type="ECO:0008006" key="3">
    <source>
        <dbReference type="Google" id="ProtNLM"/>
    </source>
</evidence>
<comment type="caution">
    <text evidence="1">The sequence shown here is derived from an EMBL/GenBank/DDBJ whole genome shotgun (WGS) entry which is preliminary data.</text>
</comment>
<sequence length="76" mass="8818">MTIIYLCRHCGQKIGSIQQQVIDSSILGFDQLSVKDKEEMITYKPNGDMHIQVICENCEEALGHHPHYHELDFFLQ</sequence>
<dbReference type="PATRIC" id="fig|1473.5.peg.3997"/>
<keyword evidence="2" id="KW-1185">Reference proteome</keyword>
<evidence type="ECO:0000313" key="2">
    <source>
        <dbReference type="Proteomes" id="UP000036780"/>
    </source>
</evidence>
<dbReference type="GO" id="GO:0010468">
    <property type="term" value="P:regulation of gene expression"/>
    <property type="evidence" value="ECO:0007669"/>
    <property type="project" value="InterPro"/>
</dbReference>
<dbReference type="GeneID" id="66868848"/>
<dbReference type="OrthoDB" id="2084556at2"/>
<dbReference type="Proteomes" id="UP000036780">
    <property type="component" value="Unassembled WGS sequence"/>
</dbReference>
<dbReference type="Pfam" id="PF10955">
    <property type="entry name" value="Fin"/>
    <property type="match status" value="1"/>
</dbReference>
<dbReference type="RefSeq" id="WP_050350484.1">
    <property type="nucleotide sequence ID" value="NZ_BOSN01000007.1"/>
</dbReference>
<proteinExistence type="predicted"/>
<evidence type="ECO:0000313" key="1">
    <source>
        <dbReference type="EMBL" id="KNE21073.1"/>
    </source>
</evidence>
<organism evidence="1 2">
    <name type="scientific">Virgibacillus pantothenticus</name>
    <dbReference type="NCBI Taxonomy" id="1473"/>
    <lineage>
        <taxon>Bacteria</taxon>
        <taxon>Bacillati</taxon>
        <taxon>Bacillota</taxon>
        <taxon>Bacilli</taxon>
        <taxon>Bacillales</taxon>
        <taxon>Bacillaceae</taxon>
        <taxon>Virgibacillus</taxon>
    </lineage>
</organism>
<dbReference type="EMBL" id="LGTO01000005">
    <property type="protein sequence ID" value="KNE21073.1"/>
    <property type="molecule type" value="Genomic_DNA"/>
</dbReference>
<dbReference type="AlphaFoldDB" id="A0A0L0QSE7"/>
<reference evidence="2" key="1">
    <citation type="submission" date="2015-07" db="EMBL/GenBank/DDBJ databases">
        <title>Fjat-10053 dsm26.</title>
        <authorList>
            <person name="Liu B."/>
            <person name="Wang J."/>
            <person name="Zhu Y."/>
            <person name="Liu G."/>
            <person name="Chen Q."/>
            <person name="Chen Z."/>
            <person name="Lan J."/>
            <person name="Che J."/>
            <person name="Ge C."/>
            <person name="Shi H."/>
            <person name="Pan Z."/>
            <person name="Liu X."/>
        </authorList>
    </citation>
    <scope>NUCLEOTIDE SEQUENCE [LARGE SCALE GENOMIC DNA]</scope>
    <source>
        <strain evidence="2">DSM 26</strain>
    </source>
</reference>
<name>A0A0L0QSE7_VIRPA</name>
<protein>
    <recommendedName>
        <fullName evidence="3">Peptide ABC transporter permease</fullName>
    </recommendedName>
</protein>